<comment type="similarity">
    <text evidence="2">Belongs to the class-II pyridoxal-phosphate-dependent aminotransferase family.</text>
</comment>
<dbReference type="KEGG" id="pmrn:116958136"/>
<evidence type="ECO:0000256" key="3">
    <source>
        <dbReference type="ARBA" id="ARBA00022679"/>
    </source>
</evidence>
<dbReference type="GO" id="GO:0006567">
    <property type="term" value="P:L-threonine catabolic process"/>
    <property type="evidence" value="ECO:0007669"/>
    <property type="project" value="InterPro"/>
</dbReference>
<dbReference type="CTD" id="23464"/>
<dbReference type="InterPro" id="IPR011282">
    <property type="entry name" value="2am3keto_CoA_ligase"/>
</dbReference>
<evidence type="ECO:0000256" key="8">
    <source>
        <dbReference type="ARBA" id="ARBA00067076"/>
    </source>
</evidence>
<dbReference type="InterPro" id="IPR001917">
    <property type="entry name" value="Aminotrans_II_pyridoxalP_BS"/>
</dbReference>
<feature type="domain" description="Aminotransferase class I/classII large" evidence="12">
    <location>
        <begin position="78"/>
        <end position="421"/>
    </location>
</feature>
<evidence type="ECO:0000313" key="14">
    <source>
        <dbReference type="RefSeq" id="XP_032836518.1"/>
    </source>
</evidence>
<gene>
    <name evidence="14" type="primary">GCAT</name>
</gene>
<keyword evidence="5" id="KW-0809">Transit peptide</keyword>
<dbReference type="EC" id="2.3.1.29" evidence="8"/>
<protein>
    <recommendedName>
        <fullName evidence="9">2-amino-3-ketobutyrate coenzyme A ligase, mitochondrial</fullName>
        <ecNumber evidence="8">2.3.1.29</ecNumber>
    </recommendedName>
    <alternativeName>
        <fullName evidence="10">Aminoacetone synthase</fullName>
    </alternativeName>
    <alternativeName>
        <fullName evidence="11">Glycine acetyltransferase</fullName>
    </alternativeName>
</protein>
<keyword evidence="6" id="KW-0012">Acyltransferase</keyword>
<dbReference type="GO" id="GO:0005739">
    <property type="term" value="C:mitochondrion"/>
    <property type="evidence" value="ECO:0007669"/>
    <property type="project" value="TreeGrafter"/>
</dbReference>
<keyword evidence="3" id="KW-0808">Transferase</keyword>
<dbReference type="InterPro" id="IPR015424">
    <property type="entry name" value="PyrdxlP-dep_Trfase"/>
</dbReference>
<dbReference type="Gene3D" id="3.90.1150.10">
    <property type="entry name" value="Aspartate Aminotransferase, domain 1"/>
    <property type="match status" value="1"/>
</dbReference>
<sequence>MAASLRAVLRHRHLAAFSNGGLAGFSVSGRASGSPGALARLDDVLAAELDGIKAAGTWKGERVITSRQQAVVRIDGEEVVNFCANNYLGLSSHPEVVEAARSALLTHGAGLSSVRFICGTQDIHKQLEKQLSEFHGQEDCILYPSCFDANAGLFEALLGPDDAVFSDELNHASIIDGLRLCRARKHRYRHLDLEDLDHKLRQNHDCRLKLIATDGVFSMDGEVAPLADLGTLAQRHSALVFVDECHSTGVLGDTGRGTEELLGVGSGVVNILNSTLGKALGGAAGGYTTGPSSLVSLLRQRSRPYLFSNSLPPPVVAAASAALRILQRDSALCGTLRSNTLWFRSELRAAGFTLGGVDHPICPVMLGDARLASAMADDILRQGIYVVGFSYPVVPKGKARIRVQISAAHSEEQLQRCVDAFVSAGRRHGVLS</sequence>
<evidence type="ECO:0000256" key="5">
    <source>
        <dbReference type="ARBA" id="ARBA00022946"/>
    </source>
</evidence>
<keyword evidence="14" id="KW-0436">Ligase</keyword>
<dbReference type="NCBIfam" id="NF005394">
    <property type="entry name" value="PRK06939.1"/>
    <property type="match status" value="1"/>
</dbReference>
<proteinExistence type="inferred from homology"/>
<reference evidence="14" key="1">
    <citation type="submission" date="2025-08" db="UniProtKB">
        <authorList>
            <consortium name="RefSeq"/>
        </authorList>
    </citation>
    <scope>IDENTIFICATION</scope>
    <source>
        <tissue evidence="14">Sperm</tissue>
    </source>
</reference>
<dbReference type="InterPro" id="IPR015421">
    <property type="entry name" value="PyrdxlP-dep_Trfase_major"/>
</dbReference>
<evidence type="ECO:0000256" key="10">
    <source>
        <dbReference type="ARBA" id="ARBA00075633"/>
    </source>
</evidence>
<dbReference type="FunFam" id="3.40.640.10:FF:000006">
    <property type="entry name" value="5-aminolevulinate synthase, mitochondrial"/>
    <property type="match status" value="1"/>
</dbReference>
<evidence type="ECO:0000256" key="9">
    <source>
        <dbReference type="ARBA" id="ARBA00069660"/>
    </source>
</evidence>
<keyword evidence="4" id="KW-0663">Pyridoxal phosphate</keyword>
<dbReference type="GO" id="GO:0030170">
    <property type="term" value="F:pyridoxal phosphate binding"/>
    <property type="evidence" value="ECO:0007669"/>
    <property type="project" value="InterPro"/>
</dbReference>
<dbReference type="FunFam" id="3.90.1150.10:FF:000004">
    <property type="entry name" value="2-amino-3-ketobutyrate coenzyme A ligase"/>
    <property type="match status" value="1"/>
</dbReference>
<dbReference type="SUPFAM" id="SSF53383">
    <property type="entry name" value="PLP-dependent transferases"/>
    <property type="match status" value="1"/>
</dbReference>
<evidence type="ECO:0000256" key="2">
    <source>
        <dbReference type="ARBA" id="ARBA00008392"/>
    </source>
</evidence>
<dbReference type="Gene3D" id="3.40.640.10">
    <property type="entry name" value="Type I PLP-dependent aspartate aminotransferase-like (Major domain)"/>
    <property type="match status" value="1"/>
</dbReference>
<dbReference type="GO" id="GO:0008890">
    <property type="term" value="F:glycine C-acetyltransferase activity"/>
    <property type="evidence" value="ECO:0007669"/>
    <property type="project" value="UniProtKB-EC"/>
</dbReference>
<evidence type="ECO:0000256" key="4">
    <source>
        <dbReference type="ARBA" id="ARBA00022898"/>
    </source>
</evidence>
<dbReference type="PROSITE" id="PS00599">
    <property type="entry name" value="AA_TRANSFER_CLASS_2"/>
    <property type="match status" value="1"/>
</dbReference>
<dbReference type="PANTHER" id="PTHR13693">
    <property type="entry name" value="CLASS II AMINOTRANSFERASE/8-AMINO-7-OXONONANOATE SYNTHASE"/>
    <property type="match status" value="1"/>
</dbReference>
<dbReference type="InterPro" id="IPR015422">
    <property type="entry name" value="PyrdxlP-dep_Trfase_small"/>
</dbReference>
<evidence type="ECO:0000256" key="1">
    <source>
        <dbReference type="ARBA" id="ARBA00001933"/>
    </source>
</evidence>
<organism evidence="13 14">
    <name type="scientific">Petromyzon marinus</name>
    <name type="common">Sea lamprey</name>
    <dbReference type="NCBI Taxonomy" id="7757"/>
    <lineage>
        <taxon>Eukaryota</taxon>
        <taxon>Metazoa</taxon>
        <taxon>Chordata</taxon>
        <taxon>Craniata</taxon>
        <taxon>Vertebrata</taxon>
        <taxon>Cyclostomata</taxon>
        <taxon>Hyperoartia</taxon>
        <taxon>Petromyzontiformes</taxon>
        <taxon>Petromyzontidae</taxon>
        <taxon>Petromyzon</taxon>
    </lineage>
</organism>
<evidence type="ECO:0000313" key="13">
    <source>
        <dbReference type="Proteomes" id="UP001318040"/>
    </source>
</evidence>
<name>A0AAJ7UHE9_PETMA</name>
<comment type="cofactor">
    <cofactor evidence="1">
        <name>pyridoxal 5'-phosphate</name>
        <dbReference type="ChEBI" id="CHEBI:597326"/>
    </cofactor>
</comment>
<comment type="catalytic activity">
    <reaction evidence="7">
        <text>glycine + acetyl-CoA = (2S)-2-amino-3-oxobutanoate + CoA</text>
        <dbReference type="Rhea" id="RHEA:20736"/>
        <dbReference type="ChEBI" id="CHEBI:57287"/>
        <dbReference type="ChEBI" id="CHEBI:57288"/>
        <dbReference type="ChEBI" id="CHEBI:57305"/>
        <dbReference type="ChEBI" id="CHEBI:78948"/>
        <dbReference type="EC" id="2.3.1.29"/>
    </reaction>
    <physiologicalReaction direction="right-to-left" evidence="7">
        <dbReference type="Rhea" id="RHEA:20738"/>
    </physiologicalReaction>
</comment>
<dbReference type="GeneID" id="116958136"/>
<accession>A0AAJ7UHE9</accession>
<evidence type="ECO:0000256" key="7">
    <source>
        <dbReference type="ARBA" id="ARBA00052559"/>
    </source>
</evidence>
<evidence type="ECO:0000256" key="6">
    <source>
        <dbReference type="ARBA" id="ARBA00023315"/>
    </source>
</evidence>
<dbReference type="InterPro" id="IPR050087">
    <property type="entry name" value="AON_synthase_class-II"/>
</dbReference>
<dbReference type="Pfam" id="PF00155">
    <property type="entry name" value="Aminotran_1_2"/>
    <property type="match status" value="1"/>
</dbReference>
<dbReference type="PANTHER" id="PTHR13693:SF102">
    <property type="entry name" value="2-AMINO-3-KETOBUTYRATE COENZYME A LIGASE, MITOCHONDRIAL"/>
    <property type="match status" value="1"/>
</dbReference>
<dbReference type="HAMAP" id="MF_00985">
    <property type="entry name" value="2am3keto_CoA_ligase"/>
    <property type="match status" value="1"/>
</dbReference>
<dbReference type="AlphaFoldDB" id="A0AAJ7UHE9"/>
<evidence type="ECO:0000259" key="12">
    <source>
        <dbReference type="Pfam" id="PF00155"/>
    </source>
</evidence>
<evidence type="ECO:0000256" key="11">
    <source>
        <dbReference type="ARBA" id="ARBA00078624"/>
    </source>
</evidence>
<dbReference type="InterPro" id="IPR004839">
    <property type="entry name" value="Aminotransferase_I/II_large"/>
</dbReference>
<dbReference type="GO" id="GO:0016874">
    <property type="term" value="F:ligase activity"/>
    <property type="evidence" value="ECO:0007669"/>
    <property type="project" value="UniProtKB-KW"/>
</dbReference>
<dbReference type="NCBIfam" id="TIGR01822">
    <property type="entry name" value="2am3keto_CoA"/>
    <property type="match status" value="1"/>
</dbReference>
<keyword evidence="13" id="KW-1185">Reference proteome</keyword>
<dbReference type="Proteomes" id="UP001318040">
    <property type="component" value="Chromosome 72"/>
</dbReference>
<dbReference type="RefSeq" id="XP_032836518.1">
    <property type="nucleotide sequence ID" value="XM_032980627.1"/>
</dbReference>